<dbReference type="EC" id="2.4.-.-" evidence="6"/>
<dbReference type="EMBL" id="JBITLV010000003">
    <property type="protein sequence ID" value="MFI7587877.1"/>
    <property type="molecule type" value="Genomic_DNA"/>
</dbReference>
<evidence type="ECO:0000256" key="2">
    <source>
        <dbReference type="ARBA" id="ARBA00006739"/>
    </source>
</evidence>
<comment type="pathway">
    <text evidence="1">Cell wall biogenesis; cell wall polysaccharide biosynthesis.</text>
</comment>
<dbReference type="SUPFAM" id="SSF53448">
    <property type="entry name" value="Nucleotide-diphospho-sugar transferases"/>
    <property type="match status" value="1"/>
</dbReference>
<keyword evidence="3 6" id="KW-0328">Glycosyltransferase</keyword>
<name>A0ABW8ANE6_9ACTN</name>
<accession>A0ABW8ANE6</accession>
<evidence type="ECO:0000256" key="1">
    <source>
        <dbReference type="ARBA" id="ARBA00004776"/>
    </source>
</evidence>
<gene>
    <name evidence="6" type="ORF">ACIB24_12455</name>
</gene>
<organism evidence="6 7">
    <name type="scientific">Spongisporangium articulatum</name>
    <dbReference type="NCBI Taxonomy" id="3362603"/>
    <lineage>
        <taxon>Bacteria</taxon>
        <taxon>Bacillati</taxon>
        <taxon>Actinomycetota</taxon>
        <taxon>Actinomycetes</taxon>
        <taxon>Kineosporiales</taxon>
        <taxon>Kineosporiaceae</taxon>
        <taxon>Spongisporangium</taxon>
    </lineage>
</organism>
<dbReference type="PANTHER" id="PTHR43179:SF12">
    <property type="entry name" value="GALACTOFURANOSYLTRANSFERASE GLFT2"/>
    <property type="match status" value="1"/>
</dbReference>
<dbReference type="InterPro" id="IPR029044">
    <property type="entry name" value="Nucleotide-diphossugar_trans"/>
</dbReference>
<evidence type="ECO:0000259" key="5">
    <source>
        <dbReference type="Pfam" id="PF00535"/>
    </source>
</evidence>
<dbReference type="GO" id="GO:0016757">
    <property type="term" value="F:glycosyltransferase activity"/>
    <property type="evidence" value="ECO:0007669"/>
    <property type="project" value="UniProtKB-KW"/>
</dbReference>
<dbReference type="RefSeq" id="WP_398280371.1">
    <property type="nucleotide sequence ID" value="NZ_JBITLV010000003.1"/>
</dbReference>
<proteinExistence type="inferred from homology"/>
<evidence type="ECO:0000313" key="6">
    <source>
        <dbReference type="EMBL" id="MFI7587877.1"/>
    </source>
</evidence>
<evidence type="ECO:0000256" key="4">
    <source>
        <dbReference type="ARBA" id="ARBA00022679"/>
    </source>
</evidence>
<dbReference type="InterPro" id="IPR001173">
    <property type="entry name" value="Glyco_trans_2-like"/>
</dbReference>
<protein>
    <submittedName>
        <fullName evidence="6">Glycosyltransferase family 2 protein</fullName>
        <ecNumber evidence="6">2.4.-.-</ecNumber>
    </submittedName>
</protein>
<evidence type="ECO:0000256" key="3">
    <source>
        <dbReference type="ARBA" id="ARBA00022676"/>
    </source>
</evidence>
<dbReference type="Pfam" id="PF00535">
    <property type="entry name" value="Glycos_transf_2"/>
    <property type="match status" value="1"/>
</dbReference>
<comment type="caution">
    <text evidence="6">The sequence shown here is derived from an EMBL/GenBank/DDBJ whole genome shotgun (WGS) entry which is preliminary data.</text>
</comment>
<feature type="domain" description="Glycosyltransferase 2-like" evidence="5">
    <location>
        <begin position="18"/>
        <end position="131"/>
    </location>
</feature>
<dbReference type="PANTHER" id="PTHR43179">
    <property type="entry name" value="RHAMNOSYLTRANSFERASE WBBL"/>
    <property type="match status" value="1"/>
</dbReference>
<keyword evidence="4 6" id="KW-0808">Transferase</keyword>
<dbReference type="Proteomes" id="UP001612915">
    <property type="component" value="Unassembled WGS sequence"/>
</dbReference>
<sequence length="307" mass="33494">MHTQDGLGRPQFDRVAAILVNWNSADDCLRCSKGILELYPDIKVVVVDNGSELDDLKRLESELPTQVELIARASNDGYGVGINAGLEHAHVLGAHWAWLTNPDSTVGAGSLEELLLLADGSVAVGPRQTTTSVDGRRKVYASAARLVGSRVVPVVCDGTCSAGYHDVDVLTGTGLLIGVGAALQAGLMNSQFFHYKEEFEFLERLRRLGKVRLACRAEVWHERGGSLAHGSPLASFYKIRNELLYLNLRGYRWYSPRLLRFTMLTLLGFALGRGAGFRVRVLALWAGMRKEGGRYSGSLPGARGEAR</sequence>
<evidence type="ECO:0000313" key="7">
    <source>
        <dbReference type="Proteomes" id="UP001612915"/>
    </source>
</evidence>
<reference evidence="6 7" key="1">
    <citation type="submission" date="2024-10" db="EMBL/GenBank/DDBJ databases">
        <title>The Natural Products Discovery Center: Release of the First 8490 Sequenced Strains for Exploring Actinobacteria Biosynthetic Diversity.</title>
        <authorList>
            <person name="Kalkreuter E."/>
            <person name="Kautsar S.A."/>
            <person name="Yang D."/>
            <person name="Bader C.D."/>
            <person name="Teijaro C.N."/>
            <person name="Fluegel L."/>
            <person name="Davis C.M."/>
            <person name="Simpson J.R."/>
            <person name="Lauterbach L."/>
            <person name="Steele A.D."/>
            <person name="Gui C."/>
            <person name="Meng S."/>
            <person name="Li G."/>
            <person name="Viehrig K."/>
            <person name="Ye F."/>
            <person name="Su P."/>
            <person name="Kiefer A.F."/>
            <person name="Nichols A."/>
            <person name="Cepeda A.J."/>
            <person name="Yan W."/>
            <person name="Fan B."/>
            <person name="Jiang Y."/>
            <person name="Adhikari A."/>
            <person name="Zheng C.-J."/>
            <person name="Schuster L."/>
            <person name="Cowan T.M."/>
            <person name="Smanski M.J."/>
            <person name="Chevrette M.G."/>
            <person name="De Carvalho L.P.S."/>
            <person name="Shen B."/>
        </authorList>
    </citation>
    <scope>NUCLEOTIDE SEQUENCE [LARGE SCALE GENOMIC DNA]</scope>
    <source>
        <strain evidence="6 7">NPDC049639</strain>
    </source>
</reference>
<dbReference type="Gene3D" id="3.90.550.10">
    <property type="entry name" value="Spore Coat Polysaccharide Biosynthesis Protein SpsA, Chain A"/>
    <property type="match status" value="1"/>
</dbReference>
<comment type="similarity">
    <text evidence="2">Belongs to the glycosyltransferase 2 family.</text>
</comment>
<keyword evidence="7" id="KW-1185">Reference proteome</keyword>